<evidence type="ECO:0000313" key="3">
    <source>
        <dbReference type="EMBL" id="EAU92869.2"/>
    </source>
</evidence>
<accession>A8N1W3</accession>
<evidence type="ECO:0000256" key="1">
    <source>
        <dbReference type="SAM" id="MobiDB-lite"/>
    </source>
</evidence>
<feature type="compositionally biased region" description="Polar residues" evidence="1">
    <location>
        <begin position="743"/>
        <end position="754"/>
    </location>
</feature>
<dbReference type="InParanoid" id="A8N1W3"/>
<dbReference type="Proteomes" id="UP000001861">
    <property type="component" value="Unassembled WGS sequence"/>
</dbReference>
<protein>
    <recommendedName>
        <fullName evidence="2">GYF domain-containing protein</fullName>
    </recommendedName>
</protein>
<dbReference type="KEGG" id="cci:CC1G_03656"/>
<dbReference type="OMA" id="WFYRDPK"/>
<dbReference type="GO" id="GO:0005884">
    <property type="term" value="C:actin filament"/>
    <property type="evidence" value="ECO:0007669"/>
    <property type="project" value="TreeGrafter"/>
</dbReference>
<dbReference type="InterPro" id="IPR035445">
    <property type="entry name" value="GYF-like_dom_sf"/>
</dbReference>
<feature type="region of interest" description="Disordered" evidence="1">
    <location>
        <begin position="931"/>
        <end position="962"/>
    </location>
</feature>
<keyword evidence="4" id="KW-1185">Reference proteome</keyword>
<dbReference type="SMART" id="SM00444">
    <property type="entry name" value="GYF"/>
    <property type="match status" value="1"/>
</dbReference>
<feature type="compositionally biased region" description="Polar residues" evidence="1">
    <location>
        <begin position="1081"/>
        <end position="1091"/>
    </location>
</feature>
<dbReference type="eggNOG" id="KOG1862">
    <property type="taxonomic scope" value="Eukaryota"/>
</dbReference>
<feature type="compositionally biased region" description="Pro residues" evidence="1">
    <location>
        <begin position="1092"/>
        <end position="1111"/>
    </location>
</feature>
<feature type="region of interest" description="Disordered" evidence="1">
    <location>
        <begin position="1168"/>
        <end position="1192"/>
    </location>
</feature>
<dbReference type="Gene3D" id="3.30.1490.40">
    <property type="match status" value="1"/>
</dbReference>
<evidence type="ECO:0000259" key="2">
    <source>
        <dbReference type="PROSITE" id="PS50829"/>
    </source>
</evidence>
<comment type="caution">
    <text evidence="3">The sequence shown here is derived from an EMBL/GenBank/DDBJ whole genome shotgun (WGS) entry which is preliminary data.</text>
</comment>
<feature type="region of interest" description="Disordered" evidence="1">
    <location>
        <begin position="978"/>
        <end position="1030"/>
    </location>
</feature>
<feature type="region of interest" description="Disordered" evidence="1">
    <location>
        <begin position="367"/>
        <end position="505"/>
    </location>
</feature>
<feature type="region of interest" description="Disordered" evidence="1">
    <location>
        <begin position="1078"/>
        <end position="1111"/>
    </location>
</feature>
<reference evidence="3 4" key="1">
    <citation type="journal article" date="2010" name="Proc. Natl. Acad. Sci. U.S.A.">
        <title>Insights into evolution of multicellular fungi from the assembled chromosomes of the mushroom Coprinopsis cinerea (Coprinus cinereus).</title>
        <authorList>
            <person name="Stajich J.E."/>
            <person name="Wilke S.K."/>
            <person name="Ahren D."/>
            <person name="Au C.H."/>
            <person name="Birren B.W."/>
            <person name="Borodovsky M."/>
            <person name="Burns C."/>
            <person name="Canback B."/>
            <person name="Casselton L.A."/>
            <person name="Cheng C.K."/>
            <person name="Deng J."/>
            <person name="Dietrich F.S."/>
            <person name="Fargo D.C."/>
            <person name="Farman M.L."/>
            <person name="Gathman A.C."/>
            <person name="Goldberg J."/>
            <person name="Guigo R."/>
            <person name="Hoegger P.J."/>
            <person name="Hooker J.B."/>
            <person name="Huggins A."/>
            <person name="James T.Y."/>
            <person name="Kamada T."/>
            <person name="Kilaru S."/>
            <person name="Kodira C."/>
            <person name="Kues U."/>
            <person name="Kupfer D."/>
            <person name="Kwan H.S."/>
            <person name="Lomsadze A."/>
            <person name="Li W."/>
            <person name="Lilly W.W."/>
            <person name="Ma L.J."/>
            <person name="Mackey A.J."/>
            <person name="Manning G."/>
            <person name="Martin F."/>
            <person name="Muraguchi H."/>
            <person name="Natvig D.O."/>
            <person name="Palmerini H."/>
            <person name="Ramesh M.A."/>
            <person name="Rehmeyer C.J."/>
            <person name="Roe B.A."/>
            <person name="Shenoy N."/>
            <person name="Stanke M."/>
            <person name="Ter-Hovhannisyan V."/>
            <person name="Tunlid A."/>
            <person name="Velagapudi R."/>
            <person name="Vision T.J."/>
            <person name="Zeng Q."/>
            <person name="Zolan M.E."/>
            <person name="Pukkila P.J."/>
        </authorList>
    </citation>
    <scope>NUCLEOTIDE SEQUENCE [LARGE SCALE GENOMIC DNA]</scope>
    <source>
        <strain evidence="4">Okayama-7 / 130 / ATCC MYA-4618 / FGSC 9003</strain>
    </source>
</reference>
<feature type="compositionally biased region" description="Acidic residues" evidence="1">
    <location>
        <begin position="609"/>
        <end position="624"/>
    </location>
</feature>
<dbReference type="Pfam" id="PF02213">
    <property type="entry name" value="GYF"/>
    <property type="match status" value="1"/>
</dbReference>
<dbReference type="EMBL" id="AACS02000001">
    <property type="protein sequence ID" value="EAU92869.2"/>
    <property type="molecule type" value="Genomic_DNA"/>
</dbReference>
<dbReference type="RefSeq" id="XP_001828862.2">
    <property type="nucleotide sequence ID" value="XM_001828810.2"/>
</dbReference>
<dbReference type="InterPro" id="IPR051412">
    <property type="entry name" value="Formin_Homology_Diaphanous_sf"/>
</dbReference>
<feature type="compositionally biased region" description="Polar residues" evidence="1">
    <location>
        <begin position="701"/>
        <end position="718"/>
    </location>
</feature>
<dbReference type="PANTHER" id="PTHR45691">
    <property type="entry name" value="PROTEIN DIAPHANOUS"/>
    <property type="match status" value="1"/>
</dbReference>
<feature type="region of interest" description="Disordered" evidence="1">
    <location>
        <begin position="1340"/>
        <end position="1365"/>
    </location>
</feature>
<feature type="compositionally biased region" description="Basic and acidic residues" evidence="1">
    <location>
        <begin position="51"/>
        <end position="63"/>
    </location>
</feature>
<dbReference type="PANTHER" id="PTHR45691:SF6">
    <property type="entry name" value="PROTEIN DIAPHANOUS"/>
    <property type="match status" value="1"/>
</dbReference>
<feature type="region of interest" description="Disordered" evidence="1">
    <location>
        <begin position="539"/>
        <end position="564"/>
    </location>
</feature>
<feature type="region of interest" description="Disordered" evidence="1">
    <location>
        <begin position="597"/>
        <end position="779"/>
    </location>
</feature>
<feature type="compositionally biased region" description="Low complexity" evidence="1">
    <location>
        <begin position="1347"/>
        <end position="1360"/>
    </location>
</feature>
<feature type="domain" description="GYF" evidence="2">
    <location>
        <begin position="1111"/>
        <end position="1167"/>
    </location>
</feature>
<feature type="compositionally biased region" description="Polar residues" evidence="1">
    <location>
        <begin position="769"/>
        <end position="779"/>
    </location>
</feature>
<gene>
    <name evidence="3" type="ORF">CC1G_03656</name>
</gene>
<dbReference type="SUPFAM" id="SSF55277">
    <property type="entry name" value="GYF domain"/>
    <property type="match status" value="1"/>
</dbReference>
<dbReference type="GO" id="GO:0030041">
    <property type="term" value="P:actin filament polymerization"/>
    <property type="evidence" value="ECO:0007669"/>
    <property type="project" value="TreeGrafter"/>
</dbReference>
<sequence length="1404" mass="151721">MPHDDDPNGGGSTDTHDALLVQDPPPSPSPKKVDEVGVVSAVDQQLQEEVSDFRSGDPKDHGSPAESSRGPSFSTTADHTSETGSVQSMPAVRISESPTPLASDHPSPAPSPAASVISHRPPPSPARSQTLQEQANSSQTQLQRRARHRSVMLEGRSANRLSGFFNNLMNRRDTLVPNARDAVPEVPSSHPPSRNQSAPPSEPVSRPTSPSPPPRPATPPPPSLPAPTLTELGLSLSTVTSDLSPSHFSAPPTSGAFLAPHYLLLCHAQGLDVLPLSSPPAPQPYALVRRVSFKNVVVMEQRGVLVAIAGRRDGVRVYALEEVKKAIEWRIEVEIKRERDRLRRENVKKSATVRSIDAIDLRELSEKPPRNFLSTPPPGETDTRRPNILRKSSHGSIPVPVPTNVPPQLPLIPRPPVARPRQKPRSSSVQLPPTPPIAARHPSEDPPPYVQEEPASSQASLLRPQPSAVSLRARTRGNSITNVLAGRPRSTSREPQSKVDWAESSEDEAIDIVAAGASGSQALDERTSATLSASRASAGLPPVLAQPPVVHTRHRSGTLRRNRPSNLDLSLALPAASMQPPPSPAPTLLSLRQALAQSASLDGDREGGEEPTDPALGEDDEGDETDGRISLAQALLESRLPELPPLGTTRPQEPILLATTNDRVESPPGSPVGNWNGRNTQGTTDTSPSTSRRRRRRWSVLNINSNEGDSPQADAQQIPNPPLTAPATERSPHRFTRSHSFRSNRSQPASISTTPDPPSSAYPPSLSSQRTTTPVTNLARSATRYFPRIISNAFHGRRSEERAALPAHASDSETTKPSVQSSNQAPPPKLEYVKLPGTKNALMIKAVETAKKSFLAILCGDNGEKVELFAGTYRTALGLSRTFILPDSPRSLELQLQGDDLVEVFLVFAQNVFGLEPATVRVREVRIGRAERRAARRRARENNRTGTGEHAAAPQEGEPPEEDVANVNVTVGVSVAVESTPATSGDATVRPASPTLVASEHPNAPTERPATPVDSAQTASTSQLDDLPSVTSANAGPYTTFQQLSFAPKFPLASIADDYIIPPTYPSFIEYRKEYEHDEATNSNDGNDTNNEPPPADFSPPGLPVPIPTKPPQWYYRDPKGVVHGPWKSSLMQAWYKQGLLPPDLPIRREEDEEFTLLKELRLQSVDPAQPFSFPPTPPPPPPVPPPPAEKPLLSPISLLAQPRHFGPPALFFSSRGGHSTTVVDSRGRSVLKGKFVWTNDDDSEDSKVTSKMGDIKRLEAFDVQDRSVLVALRQGGLEAVDLCDALLRPADESRTVLPHYSPPLSTTNRRPPFVWKIGTPIAASPTPFSALTSQRPKTGFGHLSGRKSSVSSGKTVVGRSDVHTVPGDLEPTDEVFFVGRKEDEIYFCERNAGSFRILRLAPQ</sequence>
<feature type="compositionally biased region" description="Basic residues" evidence="1">
    <location>
        <begin position="551"/>
        <end position="563"/>
    </location>
</feature>
<feature type="compositionally biased region" description="Pro residues" evidence="1">
    <location>
        <begin position="1173"/>
        <end position="1190"/>
    </location>
</feature>
<dbReference type="VEuPathDB" id="FungiDB:CC1G_03656"/>
<name>A8N1W3_COPC7</name>
<feature type="compositionally biased region" description="Polar residues" evidence="1">
    <location>
        <begin position="815"/>
        <end position="824"/>
    </location>
</feature>
<feature type="compositionally biased region" description="Basic and acidic residues" evidence="1">
    <location>
        <begin position="491"/>
        <end position="501"/>
    </location>
</feature>
<dbReference type="InterPro" id="IPR003169">
    <property type="entry name" value="GYF"/>
</dbReference>
<feature type="compositionally biased region" description="Polar residues" evidence="1">
    <location>
        <begin position="65"/>
        <end position="88"/>
    </location>
</feature>
<organism evidence="3 4">
    <name type="scientific">Coprinopsis cinerea (strain Okayama-7 / 130 / ATCC MYA-4618 / FGSC 9003)</name>
    <name type="common">Inky cap fungus</name>
    <name type="synonym">Hormographiella aspergillata</name>
    <dbReference type="NCBI Taxonomy" id="240176"/>
    <lineage>
        <taxon>Eukaryota</taxon>
        <taxon>Fungi</taxon>
        <taxon>Dikarya</taxon>
        <taxon>Basidiomycota</taxon>
        <taxon>Agaricomycotina</taxon>
        <taxon>Agaricomycetes</taxon>
        <taxon>Agaricomycetidae</taxon>
        <taxon>Agaricales</taxon>
        <taxon>Agaricineae</taxon>
        <taxon>Psathyrellaceae</taxon>
        <taxon>Coprinopsis</taxon>
    </lineage>
</organism>
<feature type="region of interest" description="Disordered" evidence="1">
    <location>
        <begin position="181"/>
        <end position="229"/>
    </location>
</feature>
<feature type="compositionally biased region" description="Basic residues" evidence="1">
    <location>
        <begin position="733"/>
        <end position="742"/>
    </location>
</feature>
<dbReference type="HOGENOM" id="CLU_007180_0_0_1"/>
<feature type="compositionally biased region" description="Pro residues" evidence="1">
    <location>
        <begin position="209"/>
        <end position="225"/>
    </location>
</feature>
<feature type="compositionally biased region" description="Pro residues" evidence="1">
    <location>
        <begin position="399"/>
        <end position="418"/>
    </location>
</feature>
<dbReference type="OrthoDB" id="6415790at2759"/>
<feature type="compositionally biased region" description="Polar residues" evidence="1">
    <location>
        <begin position="126"/>
        <end position="143"/>
    </location>
</feature>
<feature type="region of interest" description="Disordered" evidence="1">
    <location>
        <begin position="1"/>
        <end position="154"/>
    </location>
</feature>
<proteinExistence type="predicted"/>
<dbReference type="GeneID" id="6005288"/>
<dbReference type="STRING" id="240176.A8N1W3"/>
<dbReference type="PROSITE" id="PS50829">
    <property type="entry name" value="GYF"/>
    <property type="match status" value="1"/>
</dbReference>
<feature type="compositionally biased region" description="Polar residues" evidence="1">
    <location>
        <begin position="1014"/>
        <end position="1030"/>
    </location>
</feature>
<feature type="region of interest" description="Disordered" evidence="1">
    <location>
        <begin position="797"/>
        <end position="830"/>
    </location>
</feature>
<evidence type="ECO:0000313" key="4">
    <source>
        <dbReference type="Proteomes" id="UP000001861"/>
    </source>
</evidence>